<keyword evidence="1" id="KW-0732">Signal</keyword>
<sequence>MNSSSFVRLGLLLVILSFAAAHQDTEGNTCMRNGGYCQTHWECCSRKCLTYLNQCAKRIGSLYPYPQGQDVPHPNGLEIGGENEPVNTYEDDLQIVGLPNESQPLGETFDIVRQNEISGSTEPNKCRNVGETCYRGEECCTMRCHFYMHKCVT</sequence>
<proteinExistence type="predicted"/>
<feature type="signal peptide" evidence="1">
    <location>
        <begin position="1"/>
        <end position="21"/>
    </location>
</feature>
<protein>
    <submittedName>
        <fullName evidence="2">Uncharacterized protein</fullName>
    </submittedName>
</protein>
<reference evidence="2 3" key="1">
    <citation type="journal article" date="2007" name="Nature">
        <title>Evolution of genes and genomes on the Drosophila phylogeny.</title>
        <authorList>
            <consortium name="Drosophila 12 Genomes Consortium"/>
            <person name="Clark A.G."/>
            <person name="Eisen M.B."/>
            <person name="Smith D.R."/>
            <person name="Bergman C.M."/>
            <person name="Oliver B."/>
            <person name="Markow T.A."/>
            <person name="Kaufman T.C."/>
            <person name="Kellis M."/>
            <person name="Gelbart W."/>
            <person name="Iyer V.N."/>
            <person name="Pollard D.A."/>
            <person name="Sackton T.B."/>
            <person name="Larracuente A.M."/>
            <person name="Singh N.D."/>
            <person name="Abad J.P."/>
            <person name="Abt D.N."/>
            <person name="Adryan B."/>
            <person name="Aguade M."/>
            <person name="Akashi H."/>
            <person name="Anderson W.W."/>
            <person name="Aquadro C.F."/>
            <person name="Ardell D.H."/>
            <person name="Arguello R."/>
            <person name="Artieri C.G."/>
            <person name="Barbash D.A."/>
            <person name="Barker D."/>
            <person name="Barsanti P."/>
            <person name="Batterham P."/>
            <person name="Batzoglou S."/>
            <person name="Begun D."/>
            <person name="Bhutkar A."/>
            <person name="Blanco E."/>
            <person name="Bosak S.A."/>
            <person name="Bradley R.K."/>
            <person name="Brand A.D."/>
            <person name="Brent M.R."/>
            <person name="Brooks A.N."/>
            <person name="Brown R.H."/>
            <person name="Butlin R.K."/>
            <person name="Caggese C."/>
            <person name="Calvi B.R."/>
            <person name="Bernardo de Carvalho A."/>
            <person name="Caspi A."/>
            <person name="Castrezana S."/>
            <person name="Celniker S.E."/>
            <person name="Chang J.L."/>
            <person name="Chapple C."/>
            <person name="Chatterji S."/>
            <person name="Chinwalla A."/>
            <person name="Civetta A."/>
            <person name="Clifton S.W."/>
            <person name="Comeron J.M."/>
            <person name="Costello J.C."/>
            <person name="Coyne J.A."/>
            <person name="Daub J."/>
            <person name="David R.G."/>
            <person name="Delcher A.L."/>
            <person name="Delehaunty K."/>
            <person name="Do C.B."/>
            <person name="Ebling H."/>
            <person name="Edwards K."/>
            <person name="Eickbush T."/>
            <person name="Evans J.D."/>
            <person name="Filipski A."/>
            <person name="Findeiss S."/>
            <person name="Freyhult E."/>
            <person name="Fulton L."/>
            <person name="Fulton R."/>
            <person name="Garcia A.C."/>
            <person name="Gardiner A."/>
            <person name="Garfield D.A."/>
            <person name="Garvin B.E."/>
            <person name="Gibson G."/>
            <person name="Gilbert D."/>
            <person name="Gnerre S."/>
            <person name="Godfrey J."/>
            <person name="Good R."/>
            <person name="Gotea V."/>
            <person name="Gravely B."/>
            <person name="Greenberg A.J."/>
            <person name="Griffiths-Jones S."/>
            <person name="Gross S."/>
            <person name="Guigo R."/>
            <person name="Gustafson E.A."/>
            <person name="Haerty W."/>
            <person name="Hahn M.W."/>
            <person name="Halligan D.L."/>
            <person name="Halpern A.L."/>
            <person name="Halter G.M."/>
            <person name="Han M.V."/>
            <person name="Heger A."/>
            <person name="Hillier L."/>
            <person name="Hinrichs A.S."/>
            <person name="Holmes I."/>
            <person name="Hoskins R.A."/>
            <person name="Hubisz M.J."/>
            <person name="Hultmark D."/>
            <person name="Huntley M.A."/>
            <person name="Jaffe D.B."/>
            <person name="Jagadeeshan S."/>
            <person name="Jeck W.R."/>
            <person name="Johnson J."/>
            <person name="Jones C.D."/>
            <person name="Jordan W.C."/>
            <person name="Karpen G.H."/>
            <person name="Kataoka E."/>
            <person name="Keightley P.D."/>
            <person name="Kheradpour P."/>
            <person name="Kirkness E.F."/>
            <person name="Koerich L.B."/>
            <person name="Kristiansen K."/>
            <person name="Kudrna D."/>
            <person name="Kulathinal R.J."/>
            <person name="Kumar S."/>
            <person name="Kwok R."/>
            <person name="Lander E."/>
            <person name="Langley C.H."/>
            <person name="Lapoint R."/>
            <person name="Lazzaro B.P."/>
            <person name="Lee S.J."/>
            <person name="Levesque L."/>
            <person name="Li R."/>
            <person name="Lin C.F."/>
            <person name="Lin M.F."/>
            <person name="Lindblad-Toh K."/>
            <person name="Llopart A."/>
            <person name="Long M."/>
            <person name="Low L."/>
            <person name="Lozovsky E."/>
            <person name="Lu J."/>
            <person name="Luo M."/>
            <person name="Machado C.A."/>
            <person name="Makalowski W."/>
            <person name="Marzo M."/>
            <person name="Matsuda M."/>
            <person name="Matzkin L."/>
            <person name="McAllister B."/>
            <person name="McBride C.S."/>
            <person name="McKernan B."/>
            <person name="McKernan K."/>
            <person name="Mendez-Lago M."/>
            <person name="Minx P."/>
            <person name="Mollenhauer M.U."/>
            <person name="Montooth K."/>
            <person name="Mount S.M."/>
            <person name="Mu X."/>
            <person name="Myers E."/>
            <person name="Negre B."/>
            <person name="Newfeld S."/>
            <person name="Nielsen R."/>
            <person name="Noor M.A."/>
            <person name="O'Grady P."/>
            <person name="Pachter L."/>
            <person name="Papaceit M."/>
            <person name="Parisi M.J."/>
            <person name="Parisi M."/>
            <person name="Parts L."/>
            <person name="Pedersen J.S."/>
            <person name="Pesole G."/>
            <person name="Phillippy A.M."/>
            <person name="Ponting C.P."/>
            <person name="Pop M."/>
            <person name="Porcelli D."/>
            <person name="Powell J.R."/>
            <person name="Prohaska S."/>
            <person name="Pruitt K."/>
            <person name="Puig M."/>
            <person name="Quesneville H."/>
            <person name="Ram K.R."/>
            <person name="Rand D."/>
            <person name="Rasmussen M.D."/>
            <person name="Reed L.K."/>
            <person name="Reenan R."/>
            <person name="Reily A."/>
            <person name="Remington K.A."/>
            <person name="Rieger T.T."/>
            <person name="Ritchie M.G."/>
            <person name="Robin C."/>
            <person name="Rogers Y.H."/>
            <person name="Rohde C."/>
            <person name="Rozas J."/>
            <person name="Rubenfield M.J."/>
            <person name="Ruiz A."/>
            <person name="Russo S."/>
            <person name="Salzberg S.L."/>
            <person name="Sanchez-Gracia A."/>
            <person name="Saranga D.J."/>
            <person name="Sato H."/>
            <person name="Schaeffer S.W."/>
            <person name="Schatz M.C."/>
            <person name="Schlenke T."/>
            <person name="Schwartz R."/>
            <person name="Segarra C."/>
            <person name="Singh R.S."/>
            <person name="Sirot L."/>
            <person name="Sirota M."/>
            <person name="Sisneros N.B."/>
            <person name="Smith C.D."/>
            <person name="Smith T.F."/>
            <person name="Spieth J."/>
            <person name="Stage D.E."/>
            <person name="Stark A."/>
            <person name="Stephan W."/>
            <person name="Strausberg R.L."/>
            <person name="Strempel S."/>
            <person name="Sturgill D."/>
            <person name="Sutton G."/>
            <person name="Sutton G.G."/>
            <person name="Tao W."/>
            <person name="Teichmann S."/>
            <person name="Tobari Y.N."/>
            <person name="Tomimura Y."/>
            <person name="Tsolas J.M."/>
            <person name="Valente V.L."/>
            <person name="Venter E."/>
            <person name="Venter J.C."/>
            <person name="Vicario S."/>
            <person name="Vieira F.G."/>
            <person name="Vilella A.J."/>
            <person name="Villasante A."/>
            <person name="Walenz B."/>
            <person name="Wang J."/>
            <person name="Wasserman M."/>
            <person name="Watts T."/>
            <person name="Wilson D."/>
            <person name="Wilson R.K."/>
            <person name="Wing R.A."/>
            <person name="Wolfner M.F."/>
            <person name="Wong A."/>
            <person name="Wong G.K."/>
            <person name="Wu C.I."/>
            <person name="Wu G."/>
            <person name="Yamamoto D."/>
            <person name="Yang H.P."/>
            <person name="Yang S.P."/>
            <person name="Yorke J.A."/>
            <person name="Yoshida K."/>
            <person name="Zdobnov E."/>
            <person name="Zhang P."/>
            <person name="Zhang Y."/>
            <person name="Zimin A.V."/>
            <person name="Baldwin J."/>
            <person name="Abdouelleil A."/>
            <person name="Abdulkadir J."/>
            <person name="Abebe A."/>
            <person name="Abera B."/>
            <person name="Abreu J."/>
            <person name="Acer S.C."/>
            <person name="Aftuck L."/>
            <person name="Alexander A."/>
            <person name="An P."/>
            <person name="Anderson E."/>
            <person name="Anderson S."/>
            <person name="Arachi H."/>
            <person name="Azer M."/>
            <person name="Bachantsang P."/>
            <person name="Barry A."/>
            <person name="Bayul T."/>
            <person name="Berlin A."/>
            <person name="Bessette D."/>
            <person name="Bloom T."/>
            <person name="Blye J."/>
            <person name="Boguslavskiy L."/>
            <person name="Bonnet C."/>
            <person name="Boukhgalter B."/>
            <person name="Bourzgui I."/>
            <person name="Brown A."/>
            <person name="Cahill P."/>
            <person name="Channer S."/>
            <person name="Cheshatsang Y."/>
            <person name="Chuda L."/>
            <person name="Citroen M."/>
            <person name="Collymore A."/>
            <person name="Cooke P."/>
            <person name="Costello M."/>
            <person name="D'Aco K."/>
            <person name="Daza R."/>
            <person name="De Haan G."/>
            <person name="DeGray S."/>
            <person name="DeMaso C."/>
            <person name="Dhargay N."/>
            <person name="Dooley K."/>
            <person name="Dooley E."/>
            <person name="Doricent M."/>
            <person name="Dorje P."/>
            <person name="Dorjee K."/>
            <person name="Dupes A."/>
            <person name="Elong R."/>
            <person name="Falk J."/>
            <person name="Farina A."/>
            <person name="Faro S."/>
            <person name="Ferguson D."/>
            <person name="Fisher S."/>
            <person name="Foley C.D."/>
            <person name="Franke A."/>
            <person name="Friedrich D."/>
            <person name="Gadbois L."/>
            <person name="Gearin G."/>
            <person name="Gearin C.R."/>
            <person name="Giannoukos G."/>
            <person name="Goode T."/>
            <person name="Graham J."/>
            <person name="Grandbois E."/>
            <person name="Grewal S."/>
            <person name="Gyaltsen K."/>
            <person name="Hafez N."/>
            <person name="Hagos B."/>
            <person name="Hall J."/>
            <person name="Henson C."/>
            <person name="Hollinger A."/>
            <person name="Honan T."/>
            <person name="Huard M.D."/>
            <person name="Hughes L."/>
            <person name="Hurhula B."/>
            <person name="Husby M.E."/>
            <person name="Kamat A."/>
            <person name="Kanga B."/>
            <person name="Kashin S."/>
            <person name="Khazanovich D."/>
            <person name="Kisner P."/>
            <person name="Lance K."/>
            <person name="Lara M."/>
            <person name="Lee W."/>
            <person name="Lennon N."/>
            <person name="Letendre F."/>
            <person name="LeVine R."/>
            <person name="Lipovsky A."/>
            <person name="Liu X."/>
            <person name="Liu J."/>
            <person name="Liu S."/>
            <person name="Lokyitsang T."/>
            <person name="Lokyitsang Y."/>
            <person name="Lubonja R."/>
            <person name="Lui A."/>
            <person name="MacDonald P."/>
            <person name="Magnisalis V."/>
            <person name="Maru K."/>
            <person name="Matthews C."/>
            <person name="McCusker W."/>
            <person name="McDonough S."/>
            <person name="Mehta T."/>
            <person name="Meldrim J."/>
            <person name="Meneus L."/>
            <person name="Mihai O."/>
            <person name="Mihalev A."/>
            <person name="Mihova T."/>
            <person name="Mittelman R."/>
            <person name="Mlenga V."/>
            <person name="Montmayeur A."/>
            <person name="Mulrain L."/>
            <person name="Navidi A."/>
            <person name="Naylor J."/>
            <person name="Negash T."/>
            <person name="Nguyen T."/>
            <person name="Nguyen N."/>
            <person name="Nicol R."/>
            <person name="Norbu C."/>
            <person name="Norbu N."/>
            <person name="Novod N."/>
            <person name="O'Neill B."/>
            <person name="Osman S."/>
            <person name="Markiewicz E."/>
            <person name="Oyono O.L."/>
            <person name="Patti C."/>
            <person name="Phunkhang P."/>
            <person name="Pierre F."/>
            <person name="Priest M."/>
            <person name="Raghuraman S."/>
            <person name="Rege F."/>
            <person name="Reyes R."/>
            <person name="Rise C."/>
            <person name="Rogov P."/>
            <person name="Ross K."/>
            <person name="Ryan E."/>
            <person name="Settipalli S."/>
            <person name="Shea T."/>
            <person name="Sherpa N."/>
            <person name="Shi L."/>
            <person name="Shih D."/>
            <person name="Sparrow T."/>
            <person name="Spaulding J."/>
            <person name="Stalker J."/>
            <person name="Stange-Thomann N."/>
            <person name="Stavropoulos S."/>
            <person name="Stone C."/>
            <person name="Strader C."/>
            <person name="Tesfaye S."/>
            <person name="Thomson T."/>
            <person name="Thoulutsang Y."/>
            <person name="Thoulutsang D."/>
            <person name="Topham K."/>
            <person name="Topping I."/>
            <person name="Tsamla T."/>
            <person name="Vassiliev H."/>
            <person name="Vo A."/>
            <person name="Wangchuk T."/>
            <person name="Wangdi T."/>
            <person name="Weiand M."/>
            <person name="Wilkinson J."/>
            <person name="Wilson A."/>
            <person name="Yadav S."/>
            <person name="Young G."/>
            <person name="Yu Q."/>
            <person name="Zembek L."/>
            <person name="Zhong D."/>
            <person name="Zimmer A."/>
            <person name="Zwirko Z."/>
            <person name="Jaffe D.B."/>
            <person name="Alvarez P."/>
            <person name="Brockman W."/>
            <person name="Butler J."/>
            <person name="Chin C."/>
            <person name="Gnerre S."/>
            <person name="Grabherr M."/>
            <person name="Kleber M."/>
            <person name="Mauceli E."/>
            <person name="MacCallum I."/>
        </authorList>
    </citation>
    <scope>NUCLEOTIDE SEQUENCE [LARGE SCALE GENOMIC DNA]</scope>
    <source>
        <strain evidence="3">Tucson 14024-0371.13</strain>
    </source>
</reference>
<evidence type="ECO:0000313" key="3">
    <source>
        <dbReference type="Proteomes" id="UP000007801"/>
    </source>
</evidence>
<keyword evidence="3" id="KW-1185">Reference proteome</keyword>
<dbReference type="EMBL" id="CH902617">
    <property type="protein sequence ID" value="KPU79780.1"/>
    <property type="molecule type" value="Genomic_DNA"/>
</dbReference>
<gene>
    <name evidence="2" type="primary">Dana\GF16970</name>
    <name evidence="2" type="synonym">dana_GLEANR_18239</name>
    <name evidence="2" type="ORF">GF16970</name>
</gene>
<organism evidence="2 3">
    <name type="scientific">Drosophila ananassae</name>
    <name type="common">Fruit fly</name>
    <dbReference type="NCBI Taxonomy" id="7217"/>
    <lineage>
        <taxon>Eukaryota</taxon>
        <taxon>Metazoa</taxon>
        <taxon>Ecdysozoa</taxon>
        <taxon>Arthropoda</taxon>
        <taxon>Hexapoda</taxon>
        <taxon>Insecta</taxon>
        <taxon>Pterygota</taxon>
        <taxon>Neoptera</taxon>
        <taxon>Endopterygota</taxon>
        <taxon>Diptera</taxon>
        <taxon>Brachycera</taxon>
        <taxon>Muscomorpha</taxon>
        <taxon>Ephydroidea</taxon>
        <taxon>Drosophilidae</taxon>
        <taxon>Drosophila</taxon>
        <taxon>Sophophora</taxon>
    </lineage>
</organism>
<dbReference type="FunCoup" id="A0A0N8P1F5">
    <property type="interactions" value="41"/>
</dbReference>
<accession>A0A0N8P1F5</accession>
<name>A0A0N8P1F5_DROAN</name>
<dbReference type="OrthoDB" id="7211176at2759"/>
<dbReference type="KEGG" id="dan:6499760"/>
<dbReference type="AlphaFoldDB" id="A0A0N8P1F5"/>
<dbReference type="InParanoid" id="A0A0N8P1F5"/>
<dbReference type="GeneID" id="6499760"/>
<evidence type="ECO:0000313" key="2">
    <source>
        <dbReference type="EMBL" id="KPU79780.1"/>
    </source>
</evidence>
<feature type="chain" id="PRO_5006029037" evidence="1">
    <location>
        <begin position="22"/>
        <end position="153"/>
    </location>
</feature>
<evidence type="ECO:0000256" key="1">
    <source>
        <dbReference type="SAM" id="SignalP"/>
    </source>
</evidence>
<dbReference type="Proteomes" id="UP000007801">
    <property type="component" value="Unassembled WGS sequence"/>
</dbReference>